<accession>A0A5H2VCP9</accession>
<evidence type="ECO:0000256" key="1">
    <source>
        <dbReference type="SAM" id="MobiDB-lite"/>
    </source>
</evidence>
<keyword evidence="2" id="KW-0496">Mitochondrion</keyword>
<protein>
    <submittedName>
        <fullName evidence="2">ORF109A protein</fullName>
    </submittedName>
</protein>
<evidence type="ECO:0000313" key="2">
    <source>
        <dbReference type="EMBL" id="BBB05357.1"/>
    </source>
</evidence>
<proteinExistence type="predicted"/>
<name>A0A5H2VCP9_TURGL</name>
<dbReference type="AlphaFoldDB" id="A0A5H2VCP9"/>
<feature type="region of interest" description="Disordered" evidence="1">
    <location>
        <begin position="89"/>
        <end position="109"/>
    </location>
</feature>
<feature type="compositionally biased region" description="Basic and acidic residues" evidence="1">
    <location>
        <begin position="99"/>
        <end position="109"/>
    </location>
</feature>
<geneLocation type="mitochondrion" evidence="2"/>
<sequence>MRINSSLSKSSTFSTRLRITDSYLSSPSVTELAPLTLTTGDDFTVTLSVTPTMNSLESQVICPRAYDCKERIPPNQHIVSLELTYHPASIEPTATGSPETRDPDPSAYA</sequence>
<dbReference type="EMBL" id="LC325489">
    <property type="protein sequence ID" value="BBB05357.1"/>
    <property type="molecule type" value="Genomic_DNA"/>
</dbReference>
<reference evidence="2" key="1">
    <citation type="submission" date="2024-06" db="EMBL/GenBank/DDBJ databases">
        <title>Organellar genome sequences of Turritis glabra.</title>
        <authorList>
            <person name="Kawabe A."/>
        </authorList>
    </citation>
    <scope>NUCLEOTIDE SEQUENCE</scope>
    <source>
        <strain evidence="2">OhmiShirahama</strain>
    </source>
</reference>
<organism evidence="2">
    <name type="scientific">Turritis glabra</name>
    <name type="common">Tower mustard</name>
    <name type="synonym">Arabis glabra</name>
    <dbReference type="NCBI Taxonomy" id="63678"/>
    <lineage>
        <taxon>Eukaryota</taxon>
        <taxon>Viridiplantae</taxon>
        <taxon>Streptophyta</taxon>
        <taxon>Embryophyta</taxon>
        <taxon>Tracheophyta</taxon>
        <taxon>Spermatophyta</taxon>
        <taxon>Magnoliopsida</taxon>
        <taxon>eudicotyledons</taxon>
        <taxon>Gunneridae</taxon>
        <taxon>Pentapetalae</taxon>
        <taxon>rosids</taxon>
        <taxon>malvids</taxon>
        <taxon>Brassicales</taxon>
        <taxon>Brassicaceae</taxon>
        <taxon>Turritideae</taxon>
        <taxon>Turritis</taxon>
    </lineage>
</organism>